<evidence type="ECO:0000259" key="2">
    <source>
        <dbReference type="Pfam" id="PF01494"/>
    </source>
</evidence>
<dbReference type="Pfam" id="PF01494">
    <property type="entry name" value="FAD_binding_3"/>
    <property type="match status" value="1"/>
</dbReference>
<sequence length="374" mass="40256">MPDHEVVIVGAGPVGLLLACLLVQDGVDVVVCERRAAADPRTRAIGIHRPGLDALDAVELGPSVRREALRLDGGDVISRGRTLASLTFTSDRPVLVLPQQQTDALLRERLRLLSPAALLSGHAVRTVRDEGPFVRISVHTGDGVREITGALVVAADGVRSARREELGIAWRPRAGSGAYAMADAADLSGDRRARLYCEPDGLVESFPLPAGRRRWVVRQGSTGAEPVTAAAFLAVVEARTGVRPDVPDEMAPSVFDAAQHTARSHGRGRVVLLGDAQHEISPIGGQGMNLGWMDAVHLAERIVRDRDRGSYDFRGYGRRTRRSARVAQRRSAFYMSMGRPSNGIPLAARDGLIRLLGSRPLRRASAGLITMRGI</sequence>
<protein>
    <submittedName>
        <fullName evidence="3">2-polyprenyl-6-methoxyphenol hydroxylase-like FAD-dependent oxidoreductase</fullName>
    </submittedName>
</protein>
<dbReference type="InterPro" id="IPR036188">
    <property type="entry name" value="FAD/NAD-bd_sf"/>
</dbReference>
<dbReference type="GO" id="GO:0071949">
    <property type="term" value="F:FAD binding"/>
    <property type="evidence" value="ECO:0007669"/>
    <property type="project" value="InterPro"/>
</dbReference>
<feature type="domain" description="FAD-binding" evidence="2">
    <location>
        <begin position="4"/>
        <end position="302"/>
    </location>
</feature>
<accession>A0A543BLK5</accession>
<keyword evidence="1" id="KW-0560">Oxidoreductase</keyword>
<evidence type="ECO:0000313" key="4">
    <source>
        <dbReference type="Proteomes" id="UP000317209"/>
    </source>
</evidence>
<dbReference type="PRINTS" id="PR00420">
    <property type="entry name" value="RNGMNOXGNASE"/>
</dbReference>
<evidence type="ECO:0000256" key="1">
    <source>
        <dbReference type="ARBA" id="ARBA00023002"/>
    </source>
</evidence>
<dbReference type="AlphaFoldDB" id="A0A543BLK5"/>
<dbReference type="InterPro" id="IPR002938">
    <property type="entry name" value="FAD-bd"/>
</dbReference>
<gene>
    <name evidence="3" type="ORF">FB560_1319</name>
</gene>
<dbReference type="OrthoDB" id="4246007at2"/>
<dbReference type="PANTHER" id="PTHR43476">
    <property type="entry name" value="3-(3-HYDROXY-PHENYL)PROPIONATE/3-HYDROXYCINNAMIC ACID HYDROXYLASE"/>
    <property type="match status" value="1"/>
</dbReference>
<dbReference type="Gene3D" id="3.30.70.2450">
    <property type="match status" value="1"/>
</dbReference>
<dbReference type="GO" id="GO:0019622">
    <property type="term" value="P:3-(3-hydroxy)phenylpropionate catabolic process"/>
    <property type="evidence" value="ECO:0007669"/>
    <property type="project" value="TreeGrafter"/>
</dbReference>
<dbReference type="RefSeq" id="WP_141871618.1">
    <property type="nucleotide sequence ID" value="NZ_VFOX01000001.1"/>
</dbReference>
<comment type="caution">
    <text evidence="3">The sequence shown here is derived from an EMBL/GenBank/DDBJ whole genome shotgun (WGS) entry which is preliminary data.</text>
</comment>
<dbReference type="Gene3D" id="3.50.50.60">
    <property type="entry name" value="FAD/NAD(P)-binding domain"/>
    <property type="match status" value="1"/>
</dbReference>
<reference evidence="3 4" key="1">
    <citation type="submission" date="2019-06" db="EMBL/GenBank/DDBJ databases">
        <title>Sequencing the genomes of 1000 actinobacteria strains.</title>
        <authorList>
            <person name="Klenk H.-P."/>
        </authorList>
    </citation>
    <scope>NUCLEOTIDE SEQUENCE [LARGE SCALE GENOMIC DNA]</scope>
    <source>
        <strain evidence="3 4">DSM 20169</strain>
    </source>
</reference>
<dbReference type="PANTHER" id="PTHR43476:SF3">
    <property type="entry name" value="FAD-BINDING MONOOXYGENASE"/>
    <property type="match status" value="1"/>
</dbReference>
<evidence type="ECO:0000313" key="3">
    <source>
        <dbReference type="EMBL" id="TQL85688.1"/>
    </source>
</evidence>
<name>A0A543BLK5_9MICO</name>
<dbReference type="Proteomes" id="UP000317209">
    <property type="component" value="Unassembled WGS sequence"/>
</dbReference>
<dbReference type="GO" id="GO:0008688">
    <property type="term" value="F:3-(3-hydroxyphenyl)propionate hydroxylase activity"/>
    <property type="evidence" value="ECO:0007669"/>
    <property type="project" value="TreeGrafter"/>
</dbReference>
<dbReference type="EMBL" id="VFOX01000001">
    <property type="protein sequence ID" value="TQL85688.1"/>
    <property type="molecule type" value="Genomic_DNA"/>
</dbReference>
<organism evidence="3 4">
    <name type="scientific">Microbacterium saperdae</name>
    <dbReference type="NCBI Taxonomy" id="69368"/>
    <lineage>
        <taxon>Bacteria</taxon>
        <taxon>Bacillati</taxon>
        <taxon>Actinomycetota</taxon>
        <taxon>Actinomycetes</taxon>
        <taxon>Micrococcales</taxon>
        <taxon>Microbacteriaceae</taxon>
        <taxon>Microbacterium</taxon>
    </lineage>
</organism>
<dbReference type="SUPFAM" id="SSF51905">
    <property type="entry name" value="FAD/NAD(P)-binding domain"/>
    <property type="match status" value="1"/>
</dbReference>
<keyword evidence="4" id="KW-1185">Reference proteome</keyword>
<dbReference type="InterPro" id="IPR050631">
    <property type="entry name" value="PheA/TfdB_FAD_monoxygenase"/>
</dbReference>
<proteinExistence type="predicted"/>